<organism evidence="3 4">
    <name type="scientific">Acanthocheilonema viteae</name>
    <name type="common">Filarial nematode worm</name>
    <name type="synonym">Dipetalonema viteae</name>
    <dbReference type="NCBI Taxonomy" id="6277"/>
    <lineage>
        <taxon>Eukaryota</taxon>
        <taxon>Metazoa</taxon>
        <taxon>Ecdysozoa</taxon>
        <taxon>Nematoda</taxon>
        <taxon>Chromadorea</taxon>
        <taxon>Rhabditida</taxon>
        <taxon>Spirurina</taxon>
        <taxon>Spiruromorpha</taxon>
        <taxon>Filarioidea</taxon>
        <taxon>Onchocercidae</taxon>
        <taxon>Acanthocheilonema</taxon>
    </lineage>
</organism>
<dbReference type="EMBL" id="UPTC01000047">
    <property type="protein sequence ID" value="VBB25869.1"/>
    <property type="molecule type" value="Genomic_DNA"/>
</dbReference>
<evidence type="ECO:0000313" key="2">
    <source>
        <dbReference type="EMBL" id="VBB25869.1"/>
    </source>
</evidence>
<feature type="domain" description="Tudor" evidence="1">
    <location>
        <begin position="153"/>
        <end position="268"/>
    </location>
</feature>
<feature type="domain" description="Tudor" evidence="1">
    <location>
        <begin position="356"/>
        <end position="477"/>
    </location>
</feature>
<proteinExistence type="predicted"/>
<evidence type="ECO:0000259" key="1">
    <source>
        <dbReference type="Pfam" id="PF00567"/>
    </source>
</evidence>
<protein>
    <recommendedName>
        <fullName evidence="1">Tudor domain-containing protein</fullName>
    </recommendedName>
</protein>
<dbReference type="AlphaFoldDB" id="A0A498SDX2"/>
<reference evidence="3 4" key="1">
    <citation type="submission" date="2018-08" db="EMBL/GenBank/DDBJ databases">
        <authorList>
            <person name="Laetsch R D."/>
            <person name="Stevens L."/>
            <person name="Kumar S."/>
            <person name="Blaxter L. M."/>
        </authorList>
    </citation>
    <scope>NUCLEOTIDE SEQUENCE [LARGE SCALE GENOMIC DNA]</scope>
</reference>
<dbReference type="Gene3D" id="2.30.30.140">
    <property type="match status" value="2"/>
</dbReference>
<dbReference type="InterPro" id="IPR002999">
    <property type="entry name" value="Tudor"/>
</dbReference>
<accession>A0A498SDX2</accession>
<gene>
    <name evidence="3" type="ORF">NAV_LOCUS1543</name>
    <name evidence="2" type="ORF">NAV_LOCUS699</name>
</gene>
<dbReference type="EMBL" id="UPTC01000136">
    <property type="protein sequence ID" value="VBB26713.1"/>
    <property type="molecule type" value="Genomic_DNA"/>
</dbReference>
<dbReference type="CDD" id="cd20379">
    <property type="entry name" value="Tudor_dTUD-like"/>
    <property type="match status" value="1"/>
</dbReference>
<evidence type="ECO:0000313" key="4">
    <source>
        <dbReference type="Proteomes" id="UP000276991"/>
    </source>
</evidence>
<dbReference type="SUPFAM" id="SSF63748">
    <property type="entry name" value="Tudor/PWWP/MBT"/>
    <property type="match status" value="2"/>
</dbReference>
<dbReference type="OrthoDB" id="5805117at2759"/>
<keyword evidence="4" id="KW-1185">Reference proteome</keyword>
<name>A0A498SDX2_ACAVI</name>
<dbReference type="Proteomes" id="UP000276991">
    <property type="component" value="Unassembled WGS sequence"/>
</dbReference>
<sequence>MTTSRGFVNMPQTIFDRTDNTDLDISDEMEEVRELLYELIKTNFSSGVMAEHLAKIYKESYETRGLGPLLPDNWLDHIRVAEEFEVVSRGPIAMVYTRQRDAPPLIVELPCNSLNITKRLVSPKLKETARIRLTDRELAQQMKSILSFEPIICPSTISVIVVKCDDESADIYVQLAGTRNNFELLRSAMDSHYEEQSSGEPVTEPELGGVYAVRESDGHWYRALLKVPEYFTLLDNGRIVYVNGATIRRLRAEYALPRIYPIYAFIVTLGKNYDNAPSLCILRTACHTQLPLPLRFISAYIENGLVKYSVQSSIVWIKDRKEHEQNVIKVIPTSPQYSVTAGGAELVAMELSDMPKKRFAAHVLAVFDADNISIRQCSFDPIPDYISSAVKRDSLAQPSPPPFNELIPGRFYAAKLRPDSNWERVQLLGPSVVDADCFRVYSVDIGIFGIVRKSNIRHLKIPNGLRKILMAKCKIAGIKPKNGGEVWSRESQVAVCKVLTAAEHIEVEPVSEWELFGNPGCTVVPFAMVKIFANGNNVGQMIFEQGYAQCTQ</sequence>
<dbReference type="Pfam" id="PF00567">
    <property type="entry name" value="TUDOR"/>
    <property type="match status" value="2"/>
</dbReference>
<evidence type="ECO:0000313" key="3">
    <source>
        <dbReference type="EMBL" id="VBB26713.1"/>
    </source>
</evidence>